<keyword evidence="2" id="KW-1185">Reference proteome</keyword>
<evidence type="ECO:0000313" key="2">
    <source>
        <dbReference type="Proteomes" id="UP000294737"/>
    </source>
</evidence>
<evidence type="ECO:0000313" key="1">
    <source>
        <dbReference type="EMBL" id="TDN94206.1"/>
    </source>
</evidence>
<sequence>MGTYAGAAGEITGACKMREISMQAEKAGLHALCHYTFKLHAFENPGCTHACTHAHRDHAVFQIFTT</sequence>
<accession>A0A4R6GH04</accession>
<gene>
    <name evidence="1" type="ORF">EV677_0748</name>
</gene>
<dbReference type="Proteomes" id="UP000294737">
    <property type="component" value="Unassembled WGS sequence"/>
</dbReference>
<comment type="caution">
    <text evidence="1">The sequence shown here is derived from an EMBL/GenBank/DDBJ whole genome shotgun (WGS) entry which is preliminary data.</text>
</comment>
<proteinExistence type="predicted"/>
<name>A0A4R6GH04_9BURK</name>
<organism evidence="1 2">
    <name type="scientific">Herminiimonas fonticola</name>
    <dbReference type="NCBI Taxonomy" id="303380"/>
    <lineage>
        <taxon>Bacteria</taxon>
        <taxon>Pseudomonadati</taxon>
        <taxon>Pseudomonadota</taxon>
        <taxon>Betaproteobacteria</taxon>
        <taxon>Burkholderiales</taxon>
        <taxon>Oxalobacteraceae</taxon>
        <taxon>Herminiimonas</taxon>
    </lineage>
</organism>
<protein>
    <submittedName>
        <fullName evidence="1">Uncharacterized protein</fullName>
    </submittedName>
</protein>
<dbReference type="EMBL" id="SNWF01000004">
    <property type="protein sequence ID" value="TDN94206.1"/>
    <property type="molecule type" value="Genomic_DNA"/>
</dbReference>
<dbReference type="AlphaFoldDB" id="A0A4R6GH04"/>
<reference evidence="1 2" key="1">
    <citation type="submission" date="2019-03" db="EMBL/GenBank/DDBJ databases">
        <title>Genomic Encyclopedia of Type Strains, Phase IV (KMG-IV): sequencing the most valuable type-strain genomes for metagenomic binning, comparative biology and taxonomic classification.</title>
        <authorList>
            <person name="Goeker M."/>
        </authorList>
    </citation>
    <scope>NUCLEOTIDE SEQUENCE [LARGE SCALE GENOMIC DNA]</scope>
    <source>
        <strain evidence="1 2">DSM 18555</strain>
    </source>
</reference>